<dbReference type="InterPro" id="IPR015943">
    <property type="entry name" value="WD40/YVTN_repeat-like_dom_sf"/>
</dbReference>
<accession>A0A383EQL2</accession>
<sequence length="208" mass="22720">MRTTLALLVLAIGWQSSHALDWPQWRGPDRTGISAEKGLLKQWPQGGPKRLWINSQMGNGYSSFAIVKGKLYTMGSRRGTEQLICLDANTGREQWATNLGQELKNNWGGGPRGTPTVDGNRIYTMSGKGDLICTDLAGKIQWQSNMTRLGGKTPYWGYTESITVDGNLALATPGGRQGAVVAFNKQTGQVVWHSKDFTDGAQYSSLIV</sequence>
<feature type="non-terminal residue" evidence="2">
    <location>
        <position position="208"/>
    </location>
</feature>
<dbReference type="InterPro" id="IPR011047">
    <property type="entry name" value="Quinoprotein_ADH-like_sf"/>
</dbReference>
<dbReference type="Pfam" id="PF13360">
    <property type="entry name" value="PQQ_2"/>
    <property type="match status" value="1"/>
</dbReference>
<feature type="domain" description="Pyrrolo-quinoline quinone repeat" evidence="1">
    <location>
        <begin position="50"/>
        <end position="194"/>
    </location>
</feature>
<dbReference type="InterPro" id="IPR002372">
    <property type="entry name" value="PQQ_rpt_dom"/>
</dbReference>
<proteinExistence type="predicted"/>
<dbReference type="PANTHER" id="PTHR34512">
    <property type="entry name" value="CELL SURFACE PROTEIN"/>
    <property type="match status" value="1"/>
</dbReference>
<dbReference type="AlphaFoldDB" id="A0A383EQL2"/>
<dbReference type="EMBL" id="UINC01227946">
    <property type="protein sequence ID" value="SVE59051.1"/>
    <property type="molecule type" value="Genomic_DNA"/>
</dbReference>
<dbReference type="Gene3D" id="2.130.10.10">
    <property type="entry name" value="YVTN repeat-like/Quinoprotein amine dehydrogenase"/>
    <property type="match status" value="1"/>
</dbReference>
<reference evidence="2" key="1">
    <citation type="submission" date="2018-05" db="EMBL/GenBank/DDBJ databases">
        <authorList>
            <person name="Lanie J.A."/>
            <person name="Ng W.-L."/>
            <person name="Kazmierczak K.M."/>
            <person name="Andrzejewski T.M."/>
            <person name="Davidsen T.M."/>
            <person name="Wayne K.J."/>
            <person name="Tettelin H."/>
            <person name="Glass J.I."/>
            <person name="Rusch D."/>
            <person name="Podicherti R."/>
            <person name="Tsui H.-C.T."/>
            <person name="Winkler M.E."/>
        </authorList>
    </citation>
    <scope>NUCLEOTIDE SEQUENCE</scope>
</reference>
<dbReference type="PANTHER" id="PTHR34512:SF30">
    <property type="entry name" value="OUTER MEMBRANE PROTEIN ASSEMBLY FACTOR BAMB"/>
    <property type="match status" value="1"/>
</dbReference>
<evidence type="ECO:0000313" key="2">
    <source>
        <dbReference type="EMBL" id="SVE59051.1"/>
    </source>
</evidence>
<evidence type="ECO:0000259" key="1">
    <source>
        <dbReference type="Pfam" id="PF13360"/>
    </source>
</evidence>
<dbReference type="SUPFAM" id="SSF50998">
    <property type="entry name" value="Quinoprotein alcohol dehydrogenase-like"/>
    <property type="match status" value="1"/>
</dbReference>
<organism evidence="2">
    <name type="scientific">marine metagenome</name>
    <dbReference type="NCBI Taxonomy" id="408172"/>
    <lineage>
        <taxon>unclassified sequences</taxon>
        <taxon>metagenomes</taxon>
        <taxon>ecological metagenomes</taxon>
    </lineage>
</organism>
<gene>
    <name evidence="2" type="ORF">METZ01_LOCUS511905</name>
</gene>
<name>A0A383EQL2_9ZZZZ</name>
<protein>
    <recommendedName>
        <fullName evidence="1">Pyrrolo-quinoline quinone repeat domain-containing protein</fullName>
    </recommendedName>
</protein>